<dbReference type="SMART" id="SM00066">
    <property type="entry name" value="GAL4"/>
    <property type="match status" value="1"/>
</dbReference>
<evidence type="ECO:0000313" key="8">
    <source>
        <dbReference type="EMBL" id="GMK58668.1"/>
    </source>
</evidence>
<dbReference type="PANTHER" id="PTHR31845:SF17">
    <property type="entry name" value="ZN(II)2CYS6 TRANSCRIPTION FACTOR (EUROFUNG)"/>
    <property type="match status" value="1"/>
</dbReference>
<evidence type="ECO:0000256" key="5">
    <source>
        <dbReference type="ARBA" id="ARBA00023242"/>
    </source>
</evidence>
<dbReference type="CDD" id="cd12148">
    <property type="entry name" value="fungal_TF_MHR"/>
    <property type="match status" value="1"/>
</dbReference>
<feature type="region of interest" description="Disordered" evidence="6">
    <location>
        <begin position="91"/>
        <end position="137"/>
    </location>
</feature>
<dbReference type="AlphaFoldDB" id="A0AAD3TXP6"/>
<dbReference type="Gene3D" id="4.10.240.10">
    <property type="entry name" value="Zn(2)-C6 fungal-type DNA-binding domain"/>
    <property type="match status" value="1"/>
</dbReference>
<keyword evidence="2" id="KW-0805">Transcription regulation</keyword>
<keyword evidence="3" id="KW-0238">DNA-binding</keyword>
<gene>
    <name evidence="8" type="ORF">CspeluHIS016_0601100</name>
</gene>
<dbReference type="InterPro" id="IPR036864">
    <property type="entry name" value="Zn2-C6_fun-type_DNA-bd_sf"/>
</dbReference>
<dbReference type="Proteomes" id="UP001222932">
    <property type="component" value="Unassembled WGS sequence"/>
</dbReference>
<dbReference type="GO" id="GO:0000976">
    <property type="term" value="F:transcription cis-regulatory region binding"/>
    <property type="evidence" value="ECO:0007669"/>
    <property type="project" value="TreeGrafter"/>
</dbReference>
<dbReference type="GO" id="GO:0008270">
    <property type="term" value="F:zinc ion binding"/>
    <property type="evidence" value="ECO:0007669"/>
    <property type="project" value="InterPro"/>
</dbReference>
<dbReference type="InterPro" id="IPR001138">
    <property type="entry name" value="Zn2Cys6_DnaBD"/>
</dbReference>
<reference evidence="8" key="1">
    <citation type="journal article" date="2023" name="BMC Genomics">
        <title>Chromosome-level genome assemblies of Cutaneotrichosporon spp. (Trichosporonales, Basidiomycota) reveal imbalanced evolution between nucleotide sequences and chromosome synteny.</title>
        <authorList>
            <person name="Kobayashi Y."/>
            <person name="Kayamori A."/>
            <person name="Aoki K."/>
            <person name="Shiwa Y."/>
            <person name="Matsutani M."/>
            <person name="Fujita N."/>
            <person name="Sugita T."/>
            <person name="Iwasaki W."/>
            <person name="Tanaka N."/>
            <person name="Takashima M."/>
        </authorList>
    </citation>
    <scope>NUCLEOTIDE SEQUENCE</scope>
    <source>
        <strain evidence="8">HIS016</strain>
    </source>
</reference>
<dbReference type="EMBL" id="BTCM01000006">
    <property type="protein sequence ID" value="GMK58668.1"/>
    <property type="molecule type" value="Genomic_DNA"/>
</dbReference>
<evidence type="ECO:0000256" key="6">
    <source>
        <dbReference type="SAM" id="MobiDB-lite"/>
    </source>
</evidence>
<protein>
    <recommendedName>
        <fullName evidence="7">Zn(2)-C6 fungal-type domain-containing protein</fullName>
    </recommendedName>
</protein>
<evidence type="ECO:0000256" key="2">
    <source>
        <dbReference type="ARBA" id="ARBA00023015"/>
    </source>
</evidence>
<dbReference type="GO" id="GO:0005634">
    <property type="term" value="C:nucleus"/>
    <property type="evidence" value="ECO:0007669"/>
    <property type="project" value="UniProtKB-SubCell"/>
</dbReference>
<reference evidence="8" key="2">
    <citation type="submission" date="2023-06" db="EMBL/GenBank/DDBJ databases">
        <authorList>
            <person name="Kobayashi Y."/>
            <person name="Kayamori A."/>
            <person name="Aoki K."/>
            <person name="Shiwa Y."/>
            <person name="Fujita N."/>
            <person name="Sugita T."/>
            <person name="Iwasaki W."/>
            <person name="Tanaka N."/>
            <person name="Takashima M."/>
        </authorList>
    </citation>
    <scope>NUCLEOTIDE SEQUENCE</scope>
    <source>
        <strain evidence="8">HIS016</strain>
    </source>
</reference>
<name>A0AAD3TXP6_9TREE</name>
<evidence type="ECO:0000256" key="1">
    <source>
        <dbReference type="ARBA" id="ARBA00004123"/>
    </source>
</evidence>
<evidence type="ECO:0000256" key="4">
    <source>
        <dbReference type="ARBA" id="ARBA00023163"/>
    </source>
</evidence>
<dbReference type="PANTHER" id="PTHR31845">
    <property type="entry name" value="FINGER DOMAIN PROTEIN, PUTATIVE-RELATED"/>
    <property type="match status" value="1"/>
</dbReference>
<organism evidence="8 9">
    <name type="scientific">Cutaneotrichosporon spelunceum</name>
    <dbReference type="NCBI Taxonomy" id="1672016"/>
    <lineage>
        <taxon>Eukaryota</taxon>
        <taxon>Fungi</taxon>
        <taxon>Dikarya</taxon>
        <taxon>Basidiomycota</taxon>
        <taxon>Agaricomycotina</taxon>
        <taxon>Tremellomycetes</taxon>
        <taxon>Trichosporonales</taxon>
        <taxon>Trichosporonaceae</taxon>
        <taxon>Cutaneotrichosporon</taxon>
    </lineage>
</organism>
<dbReference type="PROSITE" id="PS50048">
    <property type="entry name" value="ZN2_CY6_FUNGAL_2"/>
    <property type="match status" value="1"/>
</dbReference>
<comment type="caution">
    <text evidence="8">The sequence shown here is derived from an EMBL/GenBank/DDBJ whole genome shotgun (WGS) entry which is preliminary data.</text>
</comment>
<feature type="domain" description="Zn(2)-C6 fungal-type" evidence="7">
    <location>
        <begin position="18"/>
        <end position="49"/>
    </location>
</feature>
<comment type="subcellular location">
    <subcellularLocation>
        <location evidence="1">Nucleus</location>
    </subcellularLocation>
</comment>
<evidence type="ECO:0000259" key="7">
    <source>
        <dbReference type="PROSITE" id="PS50048"/>
    </source>
</evidence>
<keyword evidence="4" id="KW-0804">Transcription</keyword>
<accession>A0AAD3TXP6</accession>
<evidence type="ECO:0000256" key="3">
    <source>
        <dbReference type="ARBA" id="ARBA00023125"/>
    </source>
</evidence>
<dbReference type="CDD" id="cd00067">
    <property type="entry name" value="GAL4"/>
    <property type="match status" value="1"/>
</dbReference>
<evidence type="ECO:0000313" key="9">
    <source>
        <dbReference type="Proteomes" id="UP001222932"/>
    </source>
</evidence>
<keyword evidence="5" id="KW-0539">Nucleus</keyword>
<dbReference type="InterPro" id="IPR051089">
    <property type="entry name" value="prtT"/>
</dbReference>
<proteinExistence type="predicted"/>
<dbReference type="SUPFAM" id="SSF57701">
    <property type="entry name" value="Zn2/Cys6 DNA-binding domain"/>
    <property type="match status" value="1"/>
</dbReference>
<dbReference type="GO" id="GO:0000981">
    <property type="term" value="F:DNA-binding transcription factor activity, RNA polymerase II-specific"/>
    <property type="evidence" value="ECO:0007669"/>
    <property type="project" value="InterPro"/>
</dbReference>
<feature type="region of interest" description="Disordered" evidence="6">
    <location>
        <begin position="565"/>
        <end position="598"/>
    </location>
</feature>
<dbReference type="Pfam" id="PF00172">
    <property type="entry name" value="Zn_clus"/>
    <property type="match status" value="1"/>
</dbReference>
<keyword evidence="9" id="KW-1185">Reference proteome</keyword>
<sequence length="651" mass="69986">MPSSSDSPLYTMEPSNKACDTCYRAKLKCVGREAPPCARCVASGHECTFDGRRKSKITQVEERVGALEAELESMRAHMGVLARQVDALGAPKETSPTYPQPAYAPLAISAPTPSTHAARPPRKRRRSVTSSSVDDDPLADIAAGAPLERMLASPLIKYMRLSAESSRTHASTEADDPVAAGLVTPSHGQALLDAFYAHCHTPLPVFDPATDTWAGLRRSPFALTAAIMVGALFAREPALHARLRAHAEHLAKETLFAGDGVELVQGLLVLTAWGGGWRTGGHQLRLAMEMGLYRCLPHLVRTGMGAGATGTGGLEAERPLVVGARVWLAVCKAEYEMAFNQGRPLLIGEESSVALARRLLDHPLSTREDSRLVAACELLAGRQRSHLAWSGTPGVSLEAAAAEIAADNAFFDAWHADWMAYYDAVGVPHRHYLRDLLHSGKNHSILLVNARLLSGIGADAESLAPERRAALLRCVRAASVLVRMATGDTSYRDYFLSMNSMTHVAMAFAARLLIRFAGLVPDAVDLRQTGRDIEALARVLKRGPGGGPLAAQIQDVLRRARRRRVLPPRSRAASPKRAVSPEAEPESHVQGEPTPESQVQVELEPAAEGLGAQGFDFGDFAFPADLFGGCEDDTNIFQWLGGDGGDWVSPV</sequence>